<accession>A0ABV4R708</accession>
<dbReference type="Proteomes" id="UP001569904">
    <property type="component" value="Unassembled WGS sequence"/>
</dbReference>
<dbReference type="EMBL" id="JAXCEH010000025">
    <property type="protein sequence ID" value="MFA1557895.1"/>
    <property type="molecule type" value="Genomic_DNA"/>
</dbReference>
<dbReference type="Gene3D" id="3.30.565.10">
    <property type="entry name" value="Histidine kinase-like ATPase, C-terminal domain"/>
    <property type="match status" value="1"/>
</dbReference>
<dbReference type="CDD" id="cd16936">
    <property type="entry name" value="HATPase_RsbW-like"/>
    <property type="match status" value="1"/>
</dbReference>
<evidence type="ECO:0000259" key="2">
    <source>
        <dbReference type="Pfam" id="PF13581"/>
    </source>
</evidence>
<gene>
    <name evidence="3" type="ORF">SM436_29780</name>
</gene>
<keyword evidence="4" id="KW-1185">Reference proteome</keyword>
<organism evidence="3 4">
    <name type="scientific">Actinomadura chokoriensis</name>
    <dbReference type="NCBI Taxonomy" id="454156"/>
    <lineage>
        <taxon>Bacteria</taxon>
        <taxon>Bacillati</taxon>
        <taxon>Actinomycetota</taxon>
        <taxon>Actinomycetes</taxon>
        <taxon>Streptosporangiales</taxon>
        <taxon>Thermomonosporaceae</taxon>
        <taxon>Actinomadura</taxon>
    </lineage>
</organism>
<dbReference type="InterPro" id="IPR050267">
    <property type="entry name" value="Anti-sigma-factor_SerPK"/>
</dbReference>
<evidence type="ECO:0000256" key="1">
    <source>
        <dbReference type="ARBA" id="ARBA00022527"/>
    </source>
</evidence>
<dbReference type="Pfam" id="PF13581">
    <property type="entry name" value="HATPase_c_2"/>
    <property type="match status" value="1"/>
</dbReference>
<dbReference type="InterPro" id="IPR003594">
    <property type="entry name" value="HATPase_dom"/>
</dbReference>
<comment type="caution">
    <text evidence="3">The sequence shown here is derived from an EMBL/GenBank/DDBJ whole genome shotgun (WGS) entry which is preliminary data.</text>
</comment>
<keyword evidence="1" id="KW-0723">Serine/threonine-protein kinase</keyword>
<evidence type="ECO:0000313" key="4">
    <source>
        <dbReference type="Proteomes" id="UP001569904"/>
    </source>
</evidence>
<dbReference type="PANTHER" id="PTHR35526">
    <property type="entry name" value="ANTI-SIGMA-F FACTOR RSBW-RELATED"/>
    <property type="match status" value="1"/>
</dbReference>
<keyword evidence="3" id="KW-0547">Nucleotide-binding</keyword>
<name>A0ABV4R708_9ACTN</name>
<dbReference type="GO" id="GO:0005524">
    <property type="term" value="F:ATP binding"/>
    <property type="evidence" value="ECO:0007669"/>
    <property type="project" value="UniProtKB-KW"/>
</dbReference>
<feature type="domain" description="Histidine kinase/HSP90-like ATPase" evidence="2">
    <location>
        <begin position="26"/>
        <end position="129"/>
    </location>
</feature>
<dbReference type="InterPro" id="IPR036890">
    <property type="entry name" value="HATPase_C_sf"/>
</dbReference>
<keyword evidence="1" id="KW-0808">Transferase</keyword>
<keyword evidence="3" id="KW-0067">ATP-binding</keyword>
<keyword evidence="1" id="KW-0418">Kinase</keyword>
<proteinExistence type="predicted"/>
<evidence type="ECO:0000313" key="3">
    <source>
        <dbReference type="EMBL" id="MFA1557895.1"/>
    </source>
</evidence>
<sequence length="133" mass="14562">MFVVINSNLAAEVGAILLNSSARAPESARKWLADVFCQWGLGDDYIGRTVVTELVTNVHTHTDTEVIPVRLLLEDGRPVVEVEDRSDELPIVRDEDGTAESGRGLLMMSMLVEEWGVRALDKGGKVTWARLGG</sequence>
<dbReference type="PANTHER" id="PTHR35526:SF3">
    <property type="entry name" value="ANTI-SIGMA-F FACTOR RSBW"/>
    <property type="match status" value="1"/>
</dbReference>
<protein>
    <submittedName>
        <fullName evidence="3">ATP-binding protein</fullName>
    </submittedName>
</protein>
<reference evidence="3 4" key="1">
    <citation type="submission" date="2023-11" db="EMBL/GenBank/DDBJ databases">
        <title>Actinomadura monticuli sp. nov., isolated from volcanic ash.</title>
        <authorList>
            <person name="Lee S.D."/>
            <person name="Yang H."/>
            <person name="Kim I.S."/>
        </authorList>
    </citation>
    <scope>NUCLEOTIDE SEQUENCE [LARGE SCALE GENOMIC DNA]</scope>
    <source>
        <strain evidence="3 4">DSM 45346</strain>
    </source>
</reference>
<dbReference type="SUPFAM" id="SSF55874">
    <property type="entry name" value="ATPase domain of HSP90 chaperone/DNA topoisomerase II/histidine kinase"/>
    <property type="match status" value="1"/>
</dbReference>
<dbReference type="RefSeq" id="WP_371944713.1">
    <property type="nucleotide sequence ID" value="NZ_JAXCEH010000025.1"/>
</dbReference>